<feature type="transmembrane region" description="Helical" evidence="6">
    <location>
        <begin position="226"/>
        <end position="252"/>
    </location>
</feature>
<dbReference type="RefSeq" id="WP_369145000.1">
    <property type="nucleotide sequence ID" value="NZ_CP163444.1"/>
</dbReference>
<dbReference type="AlphaFoldDB" id="A0AB39T0H2"/>
<dbReference type="PANTHER" id="PTHR35007:SF4">
    <property type="entry name" value="CONSERVED TRANSMEMBRANE PROTEIN-RELATED"/>
    <property type="match status" value="1"/>
</dbReference>
<comment type="subcellular location">
    <subcellularLocation>
        <location evidence="1">Cell membrane</location>
        <topology evidence="1">Multi-pass membrane protein</topology>
    </subcellularLocation>
</comment>
<gene>
    <name evidence="8" type="ORF">AB5J54_18405</name>
</gene>
<organism evidence="8">
    <name type="scientific">Streptomyces sp. R44</name>
    <dbReference type="NCBI Taxonomy" id="3238633"/>
    <lineage>
        <taxon>Bacteria</taxon>
        <taxon>Bacillati</taxon>
        <taxon>Actinomycetota</taxon>
        <taxon>Actinomycetes</taxon>
        <taxon>Kitasatosporales</taxon>
        <taxon>Streptomycetaceae</taxon>
        <taxon>Streptomyces</taxon>
    </lineage>
</organism>
<sequence length="292" mass="30057">MTVDLVPVRGAAHGAAALCALLALWWAVERRRGAGRARAVLAGGVPDGRGDREWPEAAARWWAALRGRRAWLCLPASGAVALLGESPLPLVAGALAVPLVGRRLRAAGRRKEREARAERVVALCAAVVGELRAGWQPAQALSFAARETGALGEAEAPVLAAARFGGDVPEALRWAARQDGADGLAGMAACWQVAVDGGAGLAAGLDRLEAALRDHREQCDRLRAELAGAWATVTVLALLPAAGLALGAALGADPLQVLLHTPAGLGYLLVGGALEAAGLWWAARIVRGGERA</sequence>
<name>A0AB39T0H2_9ACTN</name>
<evidence type="ECO:0000313" key="8">
    <source>
        <dbReference type="EMBL" id="XDQ72352.1"/>
    </source>
</evidence>
<evidence type="ECO:0000256" key="2">
    <source>
        <dbReference type="ARBA" id="ARBA00022475"/>
    </source>
</evidence>
<evidence type="ECO:0000256" key="6">
    <source>
        <dbReference type="SAM" id="Phobius"/>
    </source>
</evidence>
<keyword evidence="2" id="KW-1003">Cell membrane</keyword>
<keyword evidence="3 6" id="KW-0812">Transmembrane</keyword>
<dbReference type="InterPro" id="IPR018076">
    <property type="entry name" value="T2SS_GspF_dom"/>
</dbReference>
<feature type="transmembrane region" description="Helical" evidence="6">
    <location>
        <begin position="264"/>
        <end position="283"/>
    </location>
</feature>
<evidence type="ECO:0000256" key="5">
    <source>
        <dbReference type="ARBA" id="ARBA00023136"/>
    </source>
</evidence>
<feature type="domain" description="Type II secretion system protein GspF" evidence="7">
    <location>
        <begin position="126"/>
        <end position="245"/>
    </location>
</feature>
<dbReference type="PANTHER" id="PTHR35007">
    <property type="entry name" value="INTEGRAL MEMBRANE PROTEIN-RELATED"/>
    <property type="match status" value="1"/>
</dbReference>
<protein>
    <submittedName>
        <fullName evidence="8">Type II secretion system F family protein</fullName>
    </submittedName>
</protein>
<accession>A0AB39T0H2</accession>
<evidence type="ECO:0000259" key="7">
    <source>
        <dbReference type="Pfam" id="PF00482"/>
    </source>
</evidence>
<keyword evidence="5 6" id="KW-0472">Membrane</keyword>
<evidence type="ECO:0000256" key="3">
    <source>
        <dbReference type="ARBA" id="ARBA00022692"/>
    </source>
</evidence>
<evidence type="ECO:0000256" key="4">
    <source>
        <dbReference type="ARBA" id="ARBA00022989"/>
    </source>
</evidence>
<dbReference type="GO" id="GO:0005886">
    <property type="term" value="C:plasma membrane"/>
    <property type="evidence" value="ECO:0007669"/>
    <property type="project" value="UniProtKB-SubCell"/>
</dbReference>
<feature type="transmembrane region" description="Helical" evidence="6">
    <location>
        <begin position="6"/>
        <end position="28"/>
    </location>
</feature>
<dbReference type="Pfam" id="PF00482">
    <property type="entry name" value="T2SSF"/>
    <property type="match status" value="1"/>
</dbReference>
<evidence type="ECO:0000256" key="1">
    <source>
        <dbReference type="ARBA" id="ARBA00004651"/>
    </source>
</evidence>
<proteinExistence type="predicted"/>
<reference evidence="8" key="1">
    <citation type="submission" date="2024-07" db="EMBL/GenBank/DDBJ databases">
        <authorList>
            <person name="Yu S.T."/>
        </authorList>
    </citation>
    <scope>NUCLEOTIDE SEQUENCE</scope>
    <source>
        <strain evidence="8">R44</strain>
    </source>
</reference>
<dbReference type="EMBL" id="CP163444">
    <property type="protein sequence ID" value="XDQ72352.1"/>
    <property type="molecule type" value="Genomic_DNA"/>
</dbReference>
<keyword evidence="4 6" id="KW-1133">Transmembrane helix</keyword>